<evidence type="ECO:0000256" key="7">
    <source>
        <dbReference type="ARBA" id="ARBA00022614"/>
    </source>
</evidence>
<keyword evidence="15 22" id="KW-1133">Transmembrane helix</keyword>
<keyword evidence="4" id="KW-1003">Cell membrane</keyword>
<evidence type="ECO:0000256" key="1">
    <source>
        <dbReference type="ARBA" id="ARBA00004162"/>
    </source>
</evidence>
<keyword evidence="6" id="KW-0597">Phosphoprotein</keyword>
<keyword evidence="25" id="KW-1185">Reference proteome</keyword>
<dbReference type="SUPFAM" id="SSF52047">
    <property type="entry name" value="RNI-like"/>
    <property type="match status" value="2"/>
</dbReference>
<dbReference type="Pfam" id="PF08263">
    <property type="entry name" value="LRRNT_2"/>
    <property type="match status" value="1"/>
</dbReference>
<keyword evidence="9 22" id="KW-0812">Transmembrane</keyword>
<keyword evidence="13" id="KW-0418">Kinase</keyword>
<evidence type="ECO:0000259" key="23">
    <source>
        <dbReference type="PROSITE" id="PS50011"/>
    </source>
</evidence>
<protein>
    <recommendedName>
        <fullName evidence="3">non-specific serine/threonine protein kinase</fullName>
        <ecNumber evidence="3">2.7.11.1</ecNumber>
    </recommendedName>
</protein>
<dbReference type="Pfam" id="PF00069">
    <property type="entry name" value="Pkinase"/>
    <property type="match status" value="1"/>
</dbReference>
<dbReference type="Gene3D" id="3.30.200.20">
    <property type="entry name" value="Phosphorylase Kinase, domain 1"/>
    <property type="match status" value="1"/>
</dbReference>
<accession>A0A9D4V0K8</accession>
<dbReference type="CDD" id="cd14066">
    <property type="entry name" value="STKc_IRAK"/>
    <property type="match status" value="1"/>
</dbReference>
<keyword evidence="7" id="KW-0433">Leucine-rich repeat</keyword>
<comment type="caution">
    <text evidence="24">The sequence shown here is derived from an EMBL/GenBank/DDBJ whole genome shotgun (WGS) entry which is preliminary data.</text>
</comment>
<dbReference type="PANTHER" id="PTHR48010:SF5">
    <property type="entry name" value="PROTEIN TOO MANY MOUTHS"/>
    <property type="match status" value="1"/>
</dbReference>
<evidence type="ECO:0000256" key="19">
    <source>
        <dbReference type="ARBA" id="ARBA00047899"/>
    </source>
</evidence>
<dbReference type="InterPro" id="IPR013210">
    <property type="entry name" value="LRR_N_plant-typ"/>
</dbReference>
<evidence type="ECO:0000256" key="13">
    <source>
        <dbReference type="ARBA" id="ARBA00022777"/>
    </source>
</evidence>
<dbReference type="FunFam" id="3.80.10.10:FF:000299">
    <property type="entry name" value="Piriformospora indica-insensitive protein 2"/>
    <property type="match status" value="1"/>
</dbReference>
<evidence type="ECO:0000256" key="14">
    <source>
        <dbReference type="ARBA" id="ARBA00022840"/>
    </source>
</evidence>
<dbReference type="InterPro" id="IPR000719">
    <property type="entry name" value="Prot_kinase_dom"/>
</dbReference>
<dbReference type="Gene3D" id="3.80.10.10">
    <property type="entry name" value="Ribonuclease Inhibitor"/>
    <property type="match status" value="4"/>
</dbReference>
<evidence type="ECO:0000256" key="22">
    <source>
        <dbReference type="SAM" id="Phobius"/>
    </source>
</evidence>
<dbReference type="InterPro" id="IPR032675">
    <property type="entry name" value="LRR_dom_sf"/>
</dbReference>
<dbReference type="EC" id="2.7.11.1" evidence="3"/>
<dbReference type="SMART" id="SM00220">
    <property type="entry name" value="S_TKc"/>
    <property type="match status" value="1"/>
</dbReference>
<dbReference type="Gene3D" id="1.10.510.10">
    <property type="entry name" value="Transferase(Phosphotransferase) domain 1"/>
    <property type="match status" value="1"/>
</dbReference>
<dbReference type="SMART" id="SM00369">
    <property type="entry name" value="LRR_TYP"/>
    <property type="match status" value="12"/>
</dbReference>
<evidence type="ECO:0000313" key="25">
    <source>
        <dbReference type="Proteomes" id="UP000886520"/>
    </source>
</evidence>
<dbReference type="InterPro" id="IPR050994">
    <property type="entry name" value="At_inactive_RLKs"/>
</dbReference>
<dbReference type="GO" id="GO:0005524">
    <property type="term" value="F:ATP binding"/>
    <property type="evidence" value="ECO:0007669"/>
    <property type="project" value="UniProtKB-UniRule"/>
</dbReference>
<keyword evidence="11" id="KW-0677">Repeat</keyword>
<keyword evidence="10" id="KW-0732">Signal</keyword>
<dbReference type="InterPro" id="IPR003591">
    <property type="entry name" value="Leu-rich_rpt_typical-subtyp"/>
</dbReference>
<dbReference type="EMBL" id="JABFUD020000007">
    <property type="protein sequence ID" value="KAI5077225.1"/>
    <property type="molecule type" value="Genomic_DNA"/>
</dbReference>
<evidence type="ECO:0000256" key="5">
    <source>
        <dbReference type="ARBA" id="ARBA00022527"/>
    </source>
</evidence>
<feature type="binding site" evidence="21">
    <location>
        <position position="738"/>
    </location>
    <ligand>
        <name>ATP</name>
        <dbReference type="ChEBI" id="CHEBI:30616"/>
    </ligand>
</feature>
<dbReference type="PROSITE" id="PS00108">
    <property type="entry name" value="PROTEIN_KINASE_ST"/>
    <property type="match status" value="1"/>
</dbReference>
<dbReference type="FunFam" id="3.80.10.10:FF:000275">
    <property type="entry name" value="Leucine-rich repeat receptor-like protein kinase"/>
    <property type="match status" value="1"/>
</dbReference>
<dbReference type="Pfam" id="PF00560">
    <property type="entry name" value="LRR_1"/>
    <property type="match status" value="5"/>
</dbReference>
<keyword evidence="5" id="KW-0723">Serine/threonine-protein kinase</keyword>
<sequence>MLLVPHLQAITQERTITALMEFKWQIEGGNNLLESWEVNNSAHYCKWEGVSCDHRGQDRVVGISLSGFGLQGTISSSLSNLTFLSFLDLSQNAISGPIPPFPHRLQILYLSQNNLSGSIPSELANCTQLQALDLSHNNLLSSIPPSLSSLVQLQQLELFHNRLSGAIPSQLANCTQLQDLSLSDNTLSESIPAALRNLPELKYLALYSNNLIGSIPAELGNCSSLFSLDLSNECSYSGFLPSALGNCSGLQLLYLNGNKLQGSIPKELSDLTNLEQLYLTKNYLSGGVPPSLGKLVFLQELFLNYNNLTGNIPESFSNLSALSTLDLGYNAFTGSIPWGLGFLAGLKVLSMIFNNLSGTIPLSLANCTKFRSLELNVNQLNGPLPSFIARFPNLYLLNLSVNHLTGHLPETFANATAICTMYMAHNKISGSIPSVFGRLVNLQRLNLQGNHLNGPIPAELGNCVALSELDLEENMLHGPLPPQLGKLSFLRYLHLQGNELQGSIPDSLGKCSILEDLDLSHNNFSGLIPLSLFTLSSLHSSLVLSHNLLTGTIPDEFGNLQHIQVLDFSSNKLSGIIPPTLVKCVELMTLNLSHNKLQGQIPKELGELMSLVSLDLSTNLLTGQIPVNLLQLNVTASSFADNAELCGPPLVALCSELDKPTRKRVPRSTIFLLACGIVGVLIIACGLFLWYRRHRSLAHKKRRLHQGGFADINLIGSGGTSKVYKATLREGLVVAVKKFNWEDKLDKADYFFHKECNTLGKMRHRNLVRILSTCCNLKMKALVLEYMPNGSLEKLLFENDRYQLKWRRLMDIALDVAQALVYLHHECDPSIIHCDLKPSNILLDEVYTAHVSDFGIARILSPGNNSYSASYFRGSIGYIAPECAELTHNSVKGDIYSYGMVLLCMLTGRQPTSEVFYEQGIEMPNWVKRLWPDKYLVALNPTLRLGVEAGNKQKEAFDLMELALSCTAQAPKQRPTSKEIVRTLLHIKSPHHRSAQLPILIREMSGHTRSFRSAGHIGQTSL</sequence>
<dbReference type="SUPFAM" id="SSF56112">
    <property type="entry name" value="Protein kinase-like (PK-like)"/>
    <property type="match status" value="1"/>
</dbReference>
<dbReference type="Proteomes" id="UP000886520">
    <property type="component" value="Chromosome 7"/>
</dbReference>
<organism evidence="24 25">
    <name type="scientific">Adiantum capillus-veneris</name>
    <name type="common">Maidenhair fern</name>
    <dbReference type="NCBI Taxonomy" id="13818"/>
    <lineage>
        <taxon>Eukaryota</taxon>
        <taxon>Viridiplantae</taxon>
        <taxon>Streptophyta</taxon>
        <taxon>Embryophyta</taxon>
        <taxon>Tracheophyta</taxon>
        <taxon>Polypodiopsida</taxon>
        <taxon>Polypodiidae</taxon>
        <taxon>Polypodiales</taxon>
        <taxon>Pteridineae</taxon>
        <taxon>Pteridaceae</taxon>
        <taxon>Vittarioideae</taxon>
        <taxon>Adiantum</taxon>
    </lineage>
</organism>
<evidence type="ECO:0000256" key="15">
    <source>
        <dbReference type="ARBA" id="ARBA00022989"/>
    </source>
</evidence>
<evidence type="ECO:0000256" key="18">
    <source>
        <dbReference type="ARBA" id="ARBA00023180"/>
    </source>
</evidence>
<dbReference type="GO" id="GO:0005886">
    <property type="term" value="C:plasma membrane"/>
    <property type="evidence" value="ECO:0007669"/>
    <property type="project" value="UniProtKB-SubCell"/>
</dbReference>
<evidence type="ECO:0000256" key="21">
    <source>
        <dbReference type="PROSITE-ProRule" id="PRU10141"/>
    </source>
</evidence>
<comment type="catalytic activity">
    <reaction evidence="19">
        <text>L-threonyl-[protein] + ATP = O-phospho-L-threonyl-[protein] + ADP + H(+)</text>
        <dbReference type="Rhea" id="RHEA:46608"/>
        <dbReference type="Rhea" id="RHEA-COMP:11060"/>
        <dbReference type="Rhea" id="RHEA-COMP:11605"/>
        <dbReference type="ChEBI" id="CHEBI:15378"/>
        <dbReference type="ChEBI" id="CHEBI:30013"/>
        <dbReference type="ChEBI" id="CHEBI:30616"/>
        <dbReference type="ChEBI" id="CHEBI:61977"/>
        <dbReference type="ChEBI" id="CHEBI:456216"/>
        <dbReference type="EC" id="2.7.11.1"/>
    </reaction>
</comment>
<evidence type="ECO:0000256" key="12">
    <source>
        <dbReference type="ARBA" id="ARBA00022741"/>
    </source>
</evidence>
<dbReference type="OrthoDB" id="676979at2759"/>
<dbReference type="GO" id="GO:0004674">
    <property type="term" value="F:protein serine/threonine kinase activity"/>
    <property type="evidence" value="ECO:0007669"/>
    <property type="project" value="UniProtKB-KW"/>
</dbReference>
<evidence type="ECO:0000256" key="6">
    <source>
        <dbReference type="ARBA" id="ARBA00022553"/>
    </source>
</evidence>
<comment type="subcellular location">
    <subcellularLocation>
        <location evidence="1">Cell membrane</location>
        <topology evidence="1">Single-pass membrane protein</topology>
    </subcellularLocation>
</comment>
<comment type="catalytic activity">
    <reaction evidence="20">
        <text>L-seryl-[protein] + ATP = O-phospho-L-seryl-[protein] + ADP + H(+)</text>
        <dbReference type="Rhea" id="RHEA:17989"/>
        <dbReference type="Rhea" id="RHEA-COMP:9863"/>
        <dbReference type="Rhea" id="RHEA-COMP:11604"/>
        <dbReference type="ChEBI" id="CHEBI:15378"/>
        <dbReference type="ChEBI" id="CHEBI:29999"/>
        <dbReference type="ChEBI" id="CHEBI:30616"/>
        <dbReference type="ChEBI" id="CHEBI:83421"/>
        <dbReference type="ChEBI" id="CHEBI:456216"/>
        <dbReference type="EC" id="2.7.11.1"/>
    </reaction>
</comment>
<feature type="domain" description="Protein kinase" evidence="23">
    <location>
        <begin position="709"/>
        <end position="989"/>
    </location>
</feature>
<evidence type="ECO:0000313" key="24">
    <source>
        <dbReference type="EMBL" id="KAI5077225.1"/>
    </source>
</evidence>
<name>A0A9D4V0K8_ADICA</name>
<evidence type="ECO:0000256" key="16">
    <source>
        <dbReference type="ARBA" id="ARBA00023136"/>
    </source>
</evidence>
<keyword evidence="18" id="KW-0325">Glycoprotein</keyword>
<dbReference type="InterPro" id="IPR008271">
    <property type="entry name" value="Ser/Thr_kinase_AS"/>
</dbReference>
<dbReference type="AlphaFoldDB" id="A0A9D4V0K8"/>
<keyword evidence="14 21" id="KW-0067">ATP-binding</keyword>
<comment type="similarity">
    <text evidence="2">Belongs to the protein kinase superfamily. Ser/Thr protein kinase family.</text>
</comment>
<dbReference type="FunFam" id="1.10.510.10:FF:000358">
    <property type="entry name" value="Putative leucine-rich repeat receptor-like serine/threonine-protein kinase"/>
    <property type="match status" value="1"/>
</dbReference>
<feature type="transmembrane region" description="Helical" evidence="22">
    <location>
        <begin position="670"/>
        <end position="691"/>
    </location>
</feature>
<dbReference type="Pfam" id="PF13855">
    <property type="entry name" value="LRR_8"/>
    <property type="match status" value="4"/>
</dbReference>
<dbReference type="PANTHER" id="PTHR48010">
    <property type="entry name" value="OS05G0588300 PROTEIN"/>
    <property type="match status" value="1"/>
</dbReference>
<evidence type="ECO:0000256" key="17">
    <source>
        <dbReference type="ARBA" id="ARBA00023170"/>
    </source>
</evidence>
<keyword evidence="12 21" id="KW-0547">Nucleotide-binding</keyword>
<reference evidence="24" key="1">
    <citation type="submission" date="2021-01" db="EMBL/GenBank/DDBJ databases">
        <title>Adiantum capillus-veneris genome.</title>
        <authorList>
            <person name="Fang Y."/>
            <person name="Liao Q."/>
        </authorList>
    </citation>
    <scope>NUCLEOTIDE SEQUENCE</scope>
    <source>
        <strain evidence="24">H3</strain>
        <tissue evidence="24">Leaf</tissue>
    </source>
</reference>
<dbReference type="InterPro" id="IPR001611">
    <property type="entry name" value="Leu-rich_rpt"/>
</dbReference>
<evidence type="ECO:0000256" key="11">
    <source>
        <dbReference type="ARBA" id="ARBA00022737"/>
    </source>
</evidence>
<dbReference type="PROSITE" id="PS51450">
    <property type="entry name" value="LRR"/>
    <property type="match status" value="2"/>
</dbReference>
<evidence type="ECO:0000256" key="20">
    <source>
        <dbReference type="ARBA" id="ARBA00048679"/>
    </source>
</evidence>
<keyword evidence="16 22" id="KW-0472">Membrane</keyword>
<evidence type="ECO:0000256" key="4">
    <source>
        <dbReference type="ARBA" id="ARBA00022475"/>
    </source>
</evidence>
<dbReference type="FunFam" id="3.80.10.10:FF:000722">
    <property type="entry name" value="Leucine-rich repeat receptor-like protein kinase"/>
    <property type="match status" value="1"/>
</dbReference>
<evidence type="ECO:0000256" key="2">
    <source>
        <dbReference type="ARBA" id="ARBA00008684"/>
    </source>
</evidence>
<dbReference type="InterPro" id="IPR011009">
    <property type="entry name" value="Kinase-like_dom_sf"/>
</dbReference>
<evidence type="ECO:0000256" key="10">
    <source>
        <dbReference type="ARBA" id="ARBA00022729"/>
    </source>
</evidence>
<evidence type="ECO:0000256" key="9">
    <source>
        <dbReference type="ARBA" id="ARBA00022692"/>
    </source>
</evidence>
<keyword evidence="17" id="KW-0675">Receptor</keyword>
<dbReference type="PROSITE" id="PS50011">
    <property type="entry name" value="PROTEIN_KINASE_DOM"/>
    <property type="match status" value="1"/>
</dbReference>
<evidence type="ECO:0000256" key="8">
    <source>
        <dbReference type="ARBA" id="ARBA00022679"/>
    </source>
</evidence>
<gene>
    <name evidence="24" type="ORF">GOP47_0007049</name>
</gene>
<keyword evidence="8" id="KW-0808">Transferase</keyword>
<dbReference type="FunFam" id="3.80.10.10:FF:000095">
    <property type="entry name" value="LRR receptor-like serine/threonine-protein kinase GSO1"/>
    <property type="match status" value="1"/>
</dbReference>
<dbReference type="PROSITE" id="PS00107">
    <property type="entry name" value="PROTEIN_KINASE_ATP"/>
    <property type="match status" value="1"/>
</dbReference>
<proteinExistence type="inferred from homology"/>
<dbReference type="InterPro" id="IPR017441">
    <property type="entry name" value="Protein_kinase_ATP_BS"/>
</dbReference>
<evidence type="ECO:0000256" key="3">
    <source>
        <dbReference type="ARBA" id="ARBA00012513"/>
    </source>
</evidence>